<evidence type="ECO:0000259" key="4">
    <source>
        <dbReference type="SMART" id="SM00479"/>
    </source>
</evidence>
<dbReference type="InterPro" id="IPR012337">
    <property type="entry name" value="RNaseH-like_sf"/>
</dbReference>
<dbReference type="PANTHER" id="PTHR30231">
    <property type="entry name" value="DNA POLYMERASE III SUBUNIT EPSILON"/>
    <property type="match status" value="1"/>
</dbReference>
<evidence type="ECO:0000313" key="5">
    <source>
        <dbReference type="EMBL" id="EEZ93030.1"/>
    </source>
</evidence>
<dbReference type="SMART" id="SM00479">
    <property type="entry name" value="EXOIII"/>
    <property type="match status" value="1"/>
</dbReference>
<dbReference type="SUPFAM" id="SSF53098">
    <property type="entry name" value="Ribonuclease H-like"/>
    <property type="match status" value="1"/>
</dbReference>
<evidence type="ECO:0000313" key="6">
    <source>
        <dbReference type="Proteomes" id="UP000009375"/>
    </source>
</evidence>
<dbReference type="AlphaFoldDB" id="D2EFA4"/>
<accession>D2EFA4</accession>
<dbReference type="Pfam" id="PF00929">
    <property type="entry name" value="RNase_T"/>
    <property type="match status" value="1"/>
</dbReference>
<evidence type="ECO:0000256" key="2">
    <source>
        <dbReference type="ARBA" id="ARBA00022801"/>
    </source>
</evidence>
<feature type="domain" description="Exonuclease" evidence="4">
    <location>
        <begin position="1"/>
        <end position="183"/>
    </location>
</feature>
<reference evidence="5 6" key="1">
    <citation type="journal article" date="2010" name="Proc. Natl. Acad. Sci. U.S.A.">
        <title>Enigmatic, ultrasmall, uncultivated Archaea.</title>
        <authorList>
            <person name="Baker B.J."/>
            <person name="Comolli L.R."/>
            <person name="Dick G.J."/>
            <person name="Hauser L.J."/>
            <person name="Hyatt D."/>
            <person name="Dill B.D."/>
            <person name="Land M.L."/>
            <person name="Verberkmoes N.C."/>
            <person name="Hettich R.L."/>
            <person name="Banfield J.F."/>
        </authorList>
    </citation>
    <scope>NUCLEOTIDE SEQUENCE [LARGE SCALE GENOMIC DNA]</scope>
</reference>
<dbReference type="GO" id="GO:0008408">
    <property type="term" value="F:3'-5' exonuclease activity"/>
    <property type="evidence" value="ECO:0007669"/>
    <property type="project" value="TreeGrafter"/>
</dbReference>
<evidence type="ECO:0000256" key="3">
    <source>
        <dbReference type="ARBA" id="ARBA00022839"/>
    </source>
</evidence>
<keyword evidence="3 5" id="KW-0269">Exonuclease</keyword>
<dbReference type="PANTHER" id="PTHR30231:SF4">
    <property type="entry name" value="PROTEIN NEN2"/>
    <property type="match status" value="1"/>
</dbReference>
<dbReference type="InterPro" id="IPR013520">
    <property type="entry name" value="Ribonucl_H"/>
</dbReference>
<dbReference type="GO" id="GO:0003676">
    <property type="term" value="F:nucleic acid binding"/>
    <property type="evidence" value="ECO:0007669"/>
    <property type="project" value="InterPro"/>
</dbReference>
<gene>
    <name evidence="5" type="ORF">BJBARM4_0421</name>
</gene>
<sequence length="199" mass="22809">MIVVDIETSGTSPYNHSILSIGAVDFSNPERQFYQECQIEKDKEYTEEALNVNGFKKEELTDPKKKTLESVLNEFIVWIQPVKDKTIGGHNVNFDANFLNYSFKKYNINFSFGHRVIDTHSLVYASLLSRHIDPPTKNEKTDINSDYVFNYAGLPPEPKPHNALNGAKMEAEALSRLILGRKLLDQYKNYEIPTYLSKV</sequence>
<dbReference type="EMBL" id="GG730044">
    <property type="protein sequence ID" value="EEZ93030.1"/>
    <property type="molecule type" value="Genomic_DNA"/>
</dbReference>
<dbReference type="GO" id="GO:0005829">
    <property type="term" value="C:cytosol"/>
    <property type="evidence" value="ECO:0007669"/>
    <property type="project" value="TreeGrafter"/>
</dbReference>
<dbReference type="InterPro" id="IPR036397">
    <property type="entry name" value="RNaseH_sf"/>
</dbReference>
<evidence type="ECO:0000256" key="1">
    <source>
        <dbReference type="ARBA" id="ARBA00022722"/>
    </source>
</evidence>
<protein>
    <submittedName>
        <fullName evidence="5">Exonuclease RNase T and DNA polymerase III</fullName>
    </submittedName>
</protein>
<proteinExistence type="predicted"/>
<dbReference type="CDD" id="cd06127">
    <property type="entry name" value="DEDDh"/>
    <property type="match status" value="1"/>
</dbReference>
<dbReference type="Proteomes" id="UP000009375">
    <property type="component" value="Unassembled WGS sequence"/>
</dbReference>
<name>D2EFA4_PARA4</name>
<dbReference type="Gene3D" id="3.30.420.10">
    <property type="entry name" value="Ribonuclease H-like superfamily/Ribonuclease H"/>
    <property type="match status" value="1"/>
</dbReference>
<keyword evidence="2" id="KW-0378">Hydrolase</keyword>
<organism evidence="5 6">
    <name type="scientific">Candidatus Parvarchaeum acidiphilum ARMAN-4</name>
    <dbReference type="NCBI Taxonomy" id="662760"/>
    <lineage>
        <taxon>Archaea</taxon>
        <taxon>Candidatus Parvarchaeota</taxon>
        <taxon>Candidatus Parvarchaeum</taxon>
    </lineage>
</organism>
<keyword evidence="1" id="KW-0540">Nuclease</keyword>